<evidence type="ECO:0008006" key="8">
    <source>
        <dbReference type="Google" id="ProtNLM"/>
    </source>
</evidence>
<dbReference type="GO" id="GO:0015648">
    <property type="term" value="F:lipid-linked peptidoglycan transporter activity"/>
    <property type="evidence" value="ECO:0007669"/>
    <property type="project" value="TreeGrafter"/>
</dbReference>
<keyword evidence="3" id="KW-0133">Cell shape</keyword>
<evidence type="ECO:0000256" key="6">
    <source>
        <dbReference type="SAM" id="Phobius"/>
    </source>
</evidence>
<keyword evidence="2 6" id="KW-0812">Transmembrane</keyword>
<evidence type="ECO:0000256" key="1">
    <source>
        <dbReference type="ARBA" id="ARBA00004141"/>
    </source>
</evidence>
<comment type="subcellular location">
    <subcellularLocation>
        <location evidence="1">Membrane</location>
        <topology evidence="1">Multi-pass membrane protein</topology>
    </subcellularLocation>
</comment>
<protein>
    <recommendedName>
        <fullName evidence="8">Stage V sporulation protein E</fullName>
    </recommendedName>
</protein>
<feature type="transmembrane region" description="Helical" evidence="6">
    <location>
        <begin position="50"/>
        <end position="68"/>
    </location>
</feature>
<dbReference type="GO" id="GO:0005886">
    <property type="term" value="C:plasma membrane"/>
    <property type="evidence" value="ECO:0007669"/>
    <property type="project" value="TreeGrafter"/>
</dbReference>
<dbReference type="GO" id="GO:0032153">
    <property type="term" value="C:cell division site"/>
    <property type="evidence" value="ECO:0007669"/>
    <property type="project" value="TreeGrafter"/>
</dbReference>
<accession>A0A7V0MZC8</accession>
<dbReference type="AlphaFoldDB" id="A0A7V0MZC8"/>
<sequence length="106" mass="12230">MRKKPQVDCFLLIVVSLLCIIGVLAIFSAGAPFGYIDDNAPPYGWAMNQLKWLGLGVLFLFFASRLNYHFYKRFDRIVILFVILSLLLVFVPKLGRQIRGVHRWIT</sequence>
<dbReference type="Pfam" id="PF01098">
    <property type="entry name" value="FTSW_RODA_SPOVE"/>
    <property type="match status" value="1"/>
</dbReference>
<feature type="transmembrane region" description="Helical" evidence="6">
    <location>
        <begin position="77"/>
        <end position="95"/>
    </location>
</feature>
<feature type="non-terminal residue" evidence="7">
    <location>
        <position position="106"/>
    </location>
</feature>
<dbReference type="GO" id="GO:0008360">
    <property type="term" value="P:regulation of cell shape"/>
    <property type="evidence" value="ECO:0007669"/>
    <property type="project" value="UniProtKB-KW"/>
</dbReference>
<dbReference type="InterPro" id="IPR001182">
    <property type="entry name" value="FtsW/RodA"/>
</dbReference>
<keyword evidence="5 6" id="KW-0472">Membrane</keyword>
<comment type="caution">
    <text evidence="7">The sequence shown here is derived from an EMBL/GenBank/DDBJ whole genome shotgun (WGS) entry which is preliminary data.</text>
</comment>
<evidence type="ECO:0000256" key="3">
    <source>
        <dbReference type="ARBA" id="ARBA00022960"/>
    </source>
</evidence>
<proteinExistence type="predicted"/>
<organism evidence="7">
    <name type="scientific">Aerophobetes bacterium</name>
    <dbReference type="NCBI Taxonomy" id="2030807"/>
    <lineage>
        <taxon>Bacteria</taxon>
        <taxon>Candidatus Aerophobota</taxon>
    </lineage>
</organism>
<keyword evidence="4 6" id="KW-1133">Transmembrane helix</keyword>
<feature type="transmembrane region" description="Helical" evidence="6">
    <location>
        <begin position="9"/>
        <end position="30"/>
    </location>
</feature>
<evidence type="ECO:0000256" key="4">
    <source>
        <dbReference type="ARBA" id="ARBA00022989"/>
    </source>
</evidence>
<dbReference type="PANTHER" id="PTHR30474:SF1">
    <property type="entry name" value="PEPTIDOGLYCAN GLYCOSYLTRANSFERASE MRDB"/>
    <property type="match status" value="1"/>
</dbReference>
<dbReference type="Proteomes" id="UP000885660">
    <property type="component" value="Unassembled WGS sequence"/>
</dbReference>
<dbReference type="PANTHER" id="PTHR30474">
    <property type="entry name" value="CELL CYCLE PROTEIN"/>
    <property type="match status" value="1"/>
</dbReference>
<evidence type="ECO:0000256" key="5">
    <source>
        <dbReference type="ARBA" id="ARBA00023136"/>
    </source>
</evidence>
<evidence type="ECO:0000313" key="7">
    <source>
        <dbReference type="EMBL" id="HDN84471.1"/>
    </source>
</evidence>
<evidence type="ECO:0000256" key="2">
    <source>
        <dbReference type="ARBA" id="ARBA00022692"/>
    </source>
</evidence>
<name>A0A7V0MZC8_UNCAE</name>
<dbReference type="GO" id="GO:0051301">
    <property type="term" value="P:cell division"/>
    <property type="evidence" value="ECO:0007669"/>
    <property type="project" value="InterPro"/>
</dbReference>
<gene>
    <name evidence="7" type="ORF">ENG47_01780</name>
</gene>
<reference evidence="7" key="1">
    <citation type="journal article" date="2020" name="mSystems">
        <title>Genome- and Community-Level Interaction Insights into Carbon Utilization and Element Cycling Functions of Hydrothermarchaeota in Hydrothermal Sediment.</title>
        <authorList>
            <person name="Zhou Z."/>
            <person name="Liu Y."/>
            <person name="Xu W."/>
            <person name="Pan J."/>
            <person name="Luo Z.H."/>
            <person name="Li M."/>
        </authorList>
    </citation>
    <scope>NUCLEOTIDE SEQUENCE [LARGE SCALE GENOMIC DNA]</scope>
    <source>
        <strain evidence="7">HyVt-219</strain>
    </source>
</reference>
<dbReference type="EMBL" id="DRBC01000106">
    <property type="protein sequence ID" value="HDN84471.1"/>
    <property type="molecule type" value="Genomic_DNA"/>
</dbReference>